<feature type="transmembrane region" description="Helical" evidence="8">
    <location>
        <begin position="142"/>
        <end position="162"/>
    </location>
</feature>
<dbReference type="Gene3D" id="3.40.50.2000">
    <property type="entry name" value="Glycogen Phosphorylase B"/>
    <property type="match status" value="1"/>
</dbReference>
<evidence type="ECO:0000256" key="5">
    <source>
        <dbReference type="ARBA" id="ARBA00022824"/>
    </source>
</evidence>
<dbReference type="EMBL" id="CAXLJM020000006">
    <property type="protein sequence ID" value="CAL8071579.1"/>
    <property type="molecule type" value="Genomic_DNA"/>
</dbReference>
<evidence type="ECO:0000256" key="7">
    <source>
        <dbReference type="ARBA" id="ARBA00023136"/>
    </source>
</evidence>
<organism evidence="9 10">
    <name type="scientific">Orchesella dallaii</name>
    <dbReference type="NCBI Taxonomy" id="48710"/>
    <lineage>
        <taxon>Eukaryota</taxon>
        <taxon>Metazoa</taxon>
        <taxon>Ecdysozoa</taxon>
        <taxon>Arthropoda</taxon>
        <taxon>Hexapoda</taxon>
        <taxon>Collembola</taxon>
        <taxon>Entomobryomorpha</taxon>
        <taxon>Entomobryoidea</taxon>
        <taxon>Orchesellidae</taxon>
        <taxon>Orchesellinae</taxon>
        <taxon>Orchesella</taxon>
    </lineage>
</organism>
<dbReference type="PANTHER" id="PTHR12154">
    <property type="entry name" value="GLYCOSYL TRANSFERASE-RELATED"/>
    <property type="match status" value="1"/>
</dbReference>
<dbReference type="PANTHER" id="PTHR12154:SF4">
    <property type="entry name" value="UDP-N-ACETYLGLUCOSAMINE TRANSFERASE SUBUNIT ALG14 HOMOLOG"/>
    <property type="match status" value="1"/>
</dbReference>
<keyword evidence="10" id="KW-1185">Reference proteome</keyword>
<evidence type="ECO:0000256" key="6">
    <source>
        <dbReference type="ARBA" id="ARBA00022989"/>
    </source>
</evidence>
<gene>
    <name evidence="9" type="ORF">ODALV1_LOCUS1782</name>
</gene>
<comment type="similarity">
    <text evidence="2">Belongs to the ALG14 family.</text>
</comment>
<feature type="transmembrane region" description="Helical" evidence="8">
    <location>
        <begin position="25"/>
        <end position="50"/>
    </location>
</feature>
<reference evidence="9 10" key="1">
    <citation type="submission" date="2024-08" db="EMBL/GenBank/DDBJ databases">
        <authorList>
            <person name="Cucini C."/>
            <person name="Frati F."/>
        </authorList>
    </citation>
    <scope>NUCLEOTIDE SEQUENCE [LARGE SCALE GENOMIC DNA]</scope>
</reference>
<sequence length="250" mass="27858">MESLVGFVDSLAQAGWLMGKALLTLILGGYFVIGCGMVSYCVLLFLAACLKKIVSSLRGNWLTVDDLPTMIILGSGGHTKEMLKIIPSLSALYPRVYVGANTDPLSLDKAMKFENSSNRRQVELGNVKFLMTYRIRAVGQRLLSVVMCSGPYAFLHAAILVLSERPETIICNGPGTCVPFCVVGYLLTKIRILETRIVFVESVCRVESLSMTGRIMLRFANVYFVQWQELQRKCLELYPHAKVRYMGRLA</sequence>
<evidence type="ECO:0000256" key="4">
    <source>
        <dbReference type="ARBA" id="ARBA00022692"/>
    </source>
</evidence>
<keyword evidence="4 8" id="KW-0812">Transmembrane</keyword>
<keyword evidence="5" id="KW-0256">Endoplasmic reticulum</keyword>
<dbReference type="Pfam" id="PF08660">
    <property type="entry name" value="Alg14"/>
    <property type="match status" value="1"/>
</dbReference>
<keyword evidence="6 8" id="KW-1133">Transmembrane helix</keyword>
<comment type="subcellular location">
    <subcellularLocation>
        <location evidence="1">Endoplasmic reticulum membrane</location>
        <topology evidence="1">Single-pass membrane protein</topology>
    </subcellularLocation>
</comment>
<protein>
    <recommendedName>
        <fullName evidence="3">UDP-N-acetylglucosamine transferase subunit ALG14</fullName>
    </recommendedName>
</protein>
<evidence type="ECO:0000256" key="3">
    <source>
        <dbReference type="ARBA" id="ARBA00017467"/>
    </source>
</evidence>
<proteinExistence type="inferred from homology"/>
<name>A0ABP1PN97_9HEXA</name>
<evidence type="ECO:0000256" key="2">
    <source>
        <dbReference type="ARBA" id="ARBA00009731"/>
    </source>
</evidence>
<dbReference type="InterPro" id="IPR013969">
    <property type="entry name" value="Oligosacch_biosynth_Alg14"/>
</dbReference>
<evidence type="ECO:0000256" key="1">
    <source>
        <dbReference type="ARBA" id="ARBA00004389"/>
    </source>
</evidence>
<evidence type="ECO:0000313" key="9">
    <source>
        <dbReference type="EMBL" id="CAL8071579.1"/>
    </source>
</evidence>
<evidence type="ECO:0000256" key="8">
    <source>
        <dbReference type="SAM" id="Phobius"/>
    </source>
</evidence>
<comment type="caution">
    <text evidence="9">The sequence shown here is derived from an EMBL/GenBank/DDBJ whole genome shotgun (WGS) entry which is preliminary data.</text>
</comment>
<evidence type="ECO:0000313" key="10">
    <source>
        <dbReference type="Proteomes" id="UP001642540"/>
    </source>
</evidence>
<accession>A0ABP1PN97</accession>
<dbReference type="Proteomes" id="UP001642540">
    <property type="component" value="Unassembled WGS sequence"/>
</dbReference>
<keyword evidence="7 8" id="KW-0472">Membrane</keyword>